<keyword evidence="1" id="KW-0812">Transmembrane</keyword>
<name>A0A016RUP9_9BILA</name>
<evidence type="ECO:0000313" key="2">
    <source>
        <dbReference type="EMBL" id="EYB81714.1"/>
    </source>
</evidence>
<reference evidence="3" key="1">
    <citation type="journal article" date="2015" name="Nat. Genet.">
        <title>The genome and transcriptome of the zoonotic hookworm Ancylostoma ceylanicum identify infection-specific gene families.</title>
        <authorList>
            <person name="Schwarz E.M."/>
            <person name="Hu Y."/>
            <person name="Antoshechkin I."/>
            <person name="Miller M.M."/>
            <person name="Sternberg P.W."/>
            <person name="Aroian R.V."/>
        </authorList>
    </citation>
    <scope>NUCLEOTIDE SEQUENCE</scope>
    <source>
        <strain evidence="3">HY135</strain>
    </source>
</reference>
<accession>A0A016RUP9</accession>
<protein>
    <submittedName>
        <fullName evidence="2">Uncharacterized protein</fullName>
    </submittedName>
</protein>
<dbReference type="EMBL" id="JARK01001711">
    <property type="protein sequence ID" value="EYB81714.1"/>
    <property type="molecule type" value="Genomic_DNA"/>
</dbReference>
<dbReference type="Proteomes" id="UP000024635">
    <property type="component" value="Unassembled WGS sequence"/>
</dbReference>
<dbReference type="AlphaFoldDB" id="A0A016RUP9"/>
<keyword evidence="1" id="KW-0472">Membrane</keyword>
<organism evidence="2 3">
    <name type="scientific">Ancylostoma ceylanicum</name>
    <dbReference type="NCBI Taxonomy" id="53326"/>
    <lineage>
        <taxon>Eukaryota</taxon>
        <taxon>Metazoa</taxon>
        <taxon>Ecdysozoa</taxon>
        <taxon>Nematoda</taxon>
        <taxon>Chromadorea</taxon>
        <taxon>Rhabditida</taxon>
        <taxon>Rhabditina</taxon>
        <taxon>Rhabditomorpha</taxon>
        <taxon>Strongyloidea</taxon>
        <taxon>Ancylostomatidae</taxon>
        <taxon>Ancylostomatinae</taxon>
        <taxon>Ancylostoma</taxon>
    </lineage>
</organism>
<comment type="caution">
    <text evidence="2">The sequence shown here is derived from an EMBL/GenBank/DDBJ whole genome shotgun (WGS) entry which is preliminary data.</text>
</comment>
<keyword evidence="3" id="KW-1185">Reference proteome</keyword>
<gene>
    <name evidence="2" type="primary">Acey_s0375.g230</name>
    <name evidence="2" type="ORF">Y032_0375g230</name>
</gene>
<proteinExistence type="predicted"/>
<evidence type="ECO:0000313" key="3">
    <source>
        <dbReference type="Proteomes" id="UP000024635"/>
    </source>
</evidence>
<evidence type="ECO:0000256" key="1">
    <source>
        <dbReference type="SAM" id="Phobius"/>
    </source>
</evidence>
<sequence>MGRLRALMKDRGVSKPVLKNQHMREIFHFYFSIWWVALAFECAAIPLRKCRAFFLPITRVIPVNWHSCSF</sequence>
<keyword evidence="1" id="KW-1133">Transmembrane helix</keyword>
<feature type="transmembrane region" description="Helical" evidence="1">
    <location>
        <begin position="26"/>
        <end position="47"/>
    </location>
</feature>